<comment type="function">
    <text evidence="5">Modulates RecA activity.</text>
</comment>
<dbReference type="Gene3D" id="1.10.10.10">
    <property type="entry name" value="Winged helix-like DNA-binding domain superfamily/Winged helix DNA-binding domain"/>
    <property type="match status" value="2"/>
</dbReference>
<feature type="domain" description="RecX third three-helical" evidence="6">
    <location>
        <begin position="131"/>
        <end position="173"/>
    </location>
</feature>
<keyword evidence="4 5" id="KW-0963">Cytoplasm</keyword>
<dbReference type="Pfam" id="PF21982">
    <property type="entry name" value="RecX_HTH1"/>
    <property type="match status" value="1"/>
</dbReference>
<dbReference type="PANTHER" id="PTHR33602:SF1">
    <property type="entry name" value="REGULATORY PROTEIN RECX FAMILY PROTEIN"/>
    <property type="match status" value="1"/>
</dbReference>
<evidence type="ECO:0000259" key="6">
    <source>
        <dbReference type="Pfam" id="PF21981"/>
    </source>
</evidence>
<evidence type="ECO:0000256" key="2">
    <source>
        <dbReference type="ARBA" id="ARBA00009695"/>
    </source>
</evidence>
<protein>
    <recommendedName>
        <fullName evidence="3 5">Regulatory protein RecX</fullName>
    </recommendedName>
</protein>
<evidence type="ECO:0000256" key="4">
    <source>
        <dbReference type="ARBA" id="ARBA00022490"/>
    </source>
</evidence>
<dbReference type="InterPro" id="IPR003783">
    <property type="entry name" value="Regulatory_RecX"/>
</dbReference>
<dbReference type="HAMAP" id="MF_01114">
    <property type="entry name" value="RecX"/>
    <property type="match status" value="1"/>
</dbReference>
<feature type="domain" description="RecX first three-helical" evidence="7">
    <location>
        <begin position="35"/>
        <end position="73"/>
    </location>
</feature>
<name>A0ABY0IL35_9BACT</name>
<dbReference type="PANTHER" id="PTHR33602">
    <property type="entry name" value="REGULATORY PROTEIN RECX FAMILY PROTEIN"/>
    <property type="match status" value="1"/>
</dbReference>
<dbReference type="InterPro" id="IPR053926">
    <property type="entry name" value="RecX_HTH_1st"/>
</dbReference>
<proteinExistence type="inferred from homology"/>
<gene>
    <name evidence="5" type="primary">recX</name>
    <name evidence="8" type="ORF">DAY19_05420</name>
</gene>
<evidence type="ECO:0000259" key="7">
    <source>
        <dbReference type="Pfam" id="PF21982"/>
    </source>
</evidence>
<evidence type="ECO:0000313" key="8">
    <source>
        <dbReference type="EMBL" id="RZF23210.1"/>
    </source>
</evidence>
<accession>A0ABY0IL35</accession>
<comment type="caution">
    <text evidence="8">The sequence shown here is derived from an EMBL/GenBank/DDBJ whole genome shotgun (WGS) entry which is preliminary data.</text>
</comment>
<dbReference type="Proteomes" id="UP000443582">
    <property type="component" value="Unassembled WGS sequence"/>
</dbReference>
<reference evidence="9" key="1">
    <citation type="journal article" date="2019" name="Int. J. Syst. Evol. Microbiol.">
        <title>Halobacteriovorax valvorus sp. nov., a novel prokaryotic predator isolated from coastal seawater of China.</title>
        <authorList>
            <person name="Chen M.-X."/>
        </authorList>
    </citation>
    <scope>NUCLEOTIDE SEQUENCE [LARGE SCALE GENOMIC DNA]</scope>
    <source>
        <strain evidence="9">BL9</strain>
    </source>
</reference>
<comment type="subcellular location">
    <subcellularLocation>
        <location evidence="1 5">Cytoplasm</location>
    </subcellularLocation>
</comment>
<evidence type="ECO:0000256" key="3">
    <source>
        <dbReference type="ARBA" id="ARBA00018111"/>
    </source>
</evidence>
<dbReference type="InterPro" id="IPR036388">
    <property type="entry name" value="WH-like_DNA-bd_sf"/>
</dbReference>
<dbReference type="Pfam" id="PF21981">
    <property type="entry name" value="RecX_HTH3"/>
    <property type="match status" value="1"/>
</dbReference>
<keyword evidence="9" id="KW-1185">Reference proteome</keyword>
<organism evidence="8 9">
    <name type="scientific">Halobacteriovorax vibrionivorans</name>
    <dbReference type="NCBI Taxonomy" id="2152716"/>
    <lineage>
        <taxon>Bacteria</taxon>
        <taxon>Pseudomonadati</taxon>
        <taxon>Bdellovibrionota</taxon>
        <taxon>Bacteriovoracia</taxon>
        <taxon>Bacteriovoracales</taxon>
        <taxon>Halobacteriovoraceae</taxon>
        <taxon>Halobacteriovorax</taxon>
    </lineage>
</organism>
<dbReference type="InterPro" id="IPR053925">
    <property type="entry name" value="RecX_HTH_3rd"/>
</dbReference>
<evidence type="ECO:0000256" key="5">
    <source>
        <dbReference type="HAMAP-Rule" id="MF_01114"/>
    </source>
</evidence>
<evidence type="ECO:0000313" key="9">
    <source>
        <dbReference type="Proteomes" id="UP000443582"/>
    </source>
</evidence>
<dbReference type="EMBL" id="QDKL01000001">
    <property type="protein sequence ID" value="RZF23210.1"/>
    <property type="molecule type" value="Genomic_DNA"/>
</dbReference>
<comment type="similarity">
    <text evidence="2 5">Belongs to the RecX family.</text>
</comment>
<dbReference type="RefSeq" id="WP_114706158.1">
    <property type="nucleotide sequence ID" value="NZ_QDKL01000001.1"/>
</dbReference>
<sequence>MTLKETIEKLPFNNEDYILAEDESKADLTRSFKRAYHYCIWLLSKRDYSRFKLARKLYEKKYTPYVDELLDFLEEAKYLQEEQYIRTRIKTFMYKGQSKRNIINKLRAERLNVEGHIIEEIFEEYRYTENNQLRELIHKKIRSKGIEALEDFNFKQKLIRFLLSKGHSYDKIKTEINYVQNEESNAQDYPI</sequence>
<evidence type="ECO:0000256" key="1">
    <source>
        <dbReference type="ARBA" id="ARBA00004496"/>
    </source>
</evidence>